<organism evidence="7 8">
    <name type="scientific">candidate division WOR-1 bacterium DG_54_3</name>
    <dbReference type="NCBI Taxonomy" id="1703775"/>
    <lineage>
        <taxon>Bacteria</taxon>
        <taxon>Bacillati</taxon>
        <taxon>Saganbacteria</taxon>
    </lineage>
</organism>
<feature type="modified residue" description="4-aspartylphosphate" evidence="5">
    <location>
        <position position="58"/>
    </location>
</feature>
<keyword evidence="3" id="KW-0805">Transcription regulation</keyword>
<dbReference type="Gene3D" id="3.40.50.2300">
    <property type="match status" value="1"/>
</dbReference>
<keyword evidence="4" id="KW-0804">Transcription</keyword>
<evidence type="ECO:0000259" key="6">
    <source>
        <dbReference type="PROSITE" id="PS50110"/>
    </source>
</evidence>
<dbReference type="GO" id="GO:0000160">
    <property type="term" value="P:phosphorelay signal transduction system"/>
    <property type="evidence" value="ECO:0007669"/>
    <property type="project" value="UniProtKB-KW"/>
</dbReference>
<dbReference type="EMBL" id="LIZX01000001">
    <property type="protein sequence ID" value="KPJ70316.1"/>
    <property type="molecule type" value="Genomic_DNA"/>
</dbReference>
<evidence type="ECO:0000256" key="5">
    <source>
        <dbReference type="PROSITE-ProRule" id="PRU00169"/>
    </source>
</evidence>
<dbReference type="PANTHER" id="PTHR44591">
    <property type="entry name" value="STRESS RESPONSE REGULATOR PROTEIN 1"/>
    <property type="match status" value="1"/>
</dbReference>
<dbReference type="FunFam" id="3.40.50.2300:FF:000018">
    <property type="entry name" value="DNA-binding transcriptional regulator NtrC"/>
    <property type="match status" value="1"/>
</dbReference>
<dbReference type="InterPro" id="IPR001789">
    <property type="entry name" value="Sig_transdc_resp-reg_receiver"/>
</dbReference>
<keyword evidence="2" id="KW-0902">Two-component regulatory system</keyword>
<dbReference type="PANTHER" id="PTHR44591:SF14">
    <property type="entry name" value="PROTEIN PILG"/>
    <property type="match status" value="1"/>
</dbReference>
<reference evidence="7 8" key="1">
    <citation type="journal article" date="2015" name="Microbiome">
        <title>Genomic resolution of linkages in carbon, nitrogen, and sulfur cycling among widespread estuary sediment bacteria.</title>
        <authorList>
            <person name="Baker B.J."/>
            <person name="Lazar C.S."/>
            <person name="Teske A.P."/>
            <person name="Dick G.J."/>
        </authorList>
    </citation>
    <scope>NUCLEOTIDE SEQUENCE [LARGE SCALE GENOMIC DNA]</scope>
    <source>
        <strain evidence="7">DG_54_3</strain>
    </source>
</reference>
<dbReference type="InterPro" id="IPR050595">
    <property type="entry name" value="Bact_response_regulator"/>
</dbReference>
<dbReference type="InterPro" id="IPR011006">
    <property type="entry name" value="CheY-like_superfamily"/>
</dbReference>
<feature type="domain" description="Response regulatory" evidence="6">
    <location>
        <begin position="9"/>
        <end position="123"/>
    </location>
</feature>
<gene>
    <name evidence="7" type="ORF">AMJ44_00010</name>
</gene>
<dbReference type="Pfam" id="PF00072">
    <property type="entry name" value="Response_reg"/>
    <property type="match status" value="1"/>
</dbReference>
<evidence type="ECO:0000256" key="3">
    <source>
        <dbReference type="ARBA" id="ARBA00023015"/>
    </source>
</evidence>
<evidence type="ECO:0000256" key="1">
    <source>
        <dbReference type="ARBA" id="ARBA00022553"/>
    </source>
</evidence>
<dbReference type="SUPFAM" id="SSF52172">
    <property type="entry name" value="CheY-like"/>
    <property type="match status" value="1"/>
</dbReference>
<sequence length="145" mass="16454">MKILEKKPIILVIDDDESMRDSCTQILTKDGFQAEIAKDGSSGLEKIKETKPDLVLIDLKMPGINGLEVLEKTKEIDPNIIAVVITGYATVESAVEAMKKEAYDFLPKPFTPDELRIIIKRGLERRKLILETESLRREKKLMEVK</sequence>
<evidence type="ECO:0000313" key="8">
    <source>
        <dbReference type="Proteomes" id="UP000051861"/>
    </source>
</evidence>
<name>A0A0S7Y887_UNCSA</name>
<keyword evidence="1 5" id="KW-0597">Phosphoprotein</keyword>
<evidence type="ECO:0000313" key="7">
    <source>
        <dbReference type="EMBL" id="KPJ70316.1"/>
    </source>
</evidence>
<accession>A0A0S7Y887</accession>
<evidence type="ECO:0000256" key="4">
    <source>
        <dbReference type="ARBA" id="ARBA00023163"/>
    </source>
</evidence>
<comment type="caution">
    <text evidence="7">The sequence shown here is derived from an EMBL/GenBank/DDBJ whole genome shotgun (WGS) entry which is preliminary data.</text>
</comment>
<proteinExistence type="predicted"/>
<dbReference type="SMART" id="SM00448">
    <property type="entry name" value="REC"/>
    <property type="match status" value="1"/>
</dbReference>
<protein>
    <recommendedName>
        <fullName evidence="6">Response regulatory domain-containing protein</fullName>
    </recommendedName>
</protein>
<dbReference type="Proteomes" id="UP000051861">
    <property type="component" value="Unassembled WGS sequence"/>
</dbReference>
<dbReference type="AlphaFoldDB" id="A0A0S7Y887"/>
<evidence type="ECO:0000256" key="2">
    <source>
        <dbReference type="ARBA" id="ARBA00023012"/>
    </source>
</evidence>
<dbReference type="PROSITE" id="PS50110">
    <property type="entry name" value="RESPONSE_REGULATORY"/>
    <property type="match status" value="1"/>
</dbReference>